<comment type="similarity">
    <text evidence="11">Belongs to the class I-like SAM-binding methyltransferase superfamily. RsmB/NOP family.</text>
</comment>
<feature type="binding site" evidence="11">
    <location>
        <position position="531"/>
    </location>
    <ligand>
        <name>S-adenosyl-L-methionine</name>
        <dbReference type="ChEBI" id="CHEBI:59789"/>
    </ligand>
</feature>
<dbReference type="GO" id="GO:0003723">
    <property type="term" value="F:RNA binding"/>
    <property type="evidence" value="ECO:0007669"/>
    <property type="project" value="UniProtKB-UniRule"/>
</dbReference>
<feature type="active site" description="Nucleophile" evidence="11">
    <location>
        <position position="636"/>
    </location>
</feature>
<comment type="catalytic activity">
    <reaction evidence="10">
        <text>a cytidine in rRNA + S-adenosyl-L-methionine = a 5-methylcytidine in rRNA + S-adenosyl-L-homocysteine + H(+)</text>
        <dbReference type="Rhea" id="RHEA:61484"/>
        <dbReference type="Rhea" id="RHEA-COMP:15836"/>
        <dbReference type="Rhea" id="RHEA-COMP:15837"/>
        <dbReference type="ChEBI" id="CHEBI:15378"/>
        <dbReference type="ChEBI" id="CHEBI:57856"/>
        <dbReference type="ChEBI" id="CHEBI:59789"/>
        <dbReference type="ChEBI" id="CHEBI:74483"/>
        <dbReference type="ChEBI" id="CHEBI:82748"/>
    </reaction>
</comment>
<comment type="subcellular location">
    <subcellularLocation>
        <location evidence="1">Mitochondrion</location>
    </subcellularLocation>
</comment>
<comment type="caution">
    <text evidence="14">The sequence shown here is derived from an EMBL/GenBank/DDBJ whole genome shotgun (WGS) entry which is preliminary data.</text>
</comment>
<evidence type="ECO:0000256" key="11">
    <source>
        <dbReference type="PROSITE-ProRule" id="PRU01023"/>
    </source>
</evidence>
<keyword evidence="7" id="KW-0809">Transit peptide</keyword>
<dbReference type="PANTHER" id="PTHR22808">
    <property type="entry name" value="NCL1 YEAST -RELATED NOL1/NOP2/FMU SUN DOMAIN-CONTAINING"/>
    <property type="match status" value="1"/>
</dbReference>
<dbReference type="InterPro" id="IPR049560">
    <property type="entry name" value="MeTrfase_RsmB-F_NOP2_cat"/>
</dbReference>
<evidence type="ECO:0000256" key="7">
    <source>
        <dbReference type="ARBA" id="ARBA00022946"/>
    </source>
</evidence>
<dbReference type="Pfam" id="PF01189">
    <property type="entry name" value="Methyltr_RsmB-F"/>
    <property type="match status" value="1"/>
</dbReference>
<keyword evidence="6 11" id="KW-0694">RNA-binding</keyword>
<proteinExistence type="inferred from homology"/>
<feature type="compositionally biased region" description="Acidic residues" evidence="12">
    <location>
        <begin position="342"/>
        <end position="356"/>
    </location>
</feature>
<organism evidence="14">
    <name type="scientific">Menopon gallinae</name>
    <name type="common">poultry shaft louse</name>
    <dbReference type="NCBI Taxonomy" id="328185"/>
    <lineage>
        <taxon>Eukaryota</taxon>
        <taxon>Metazoa</taxon>
        <taxon>Ecdysozoa</taxon>
        <taxon>Arthropoda</taxon>
        <taxon>Hexapoda</taxon>
        <taxon>Insecta</taxon>
        <taxon>Pterygota</taxon>
        <taxon>Neoptera</taxon>
        <taxon>Paraneoptera</taxon>
        <taxon>Psocodea</taxon>
        <taxon>Troctomorpha</taxon>
        <taxon>Phthiraptera</taxon>
        <taxon>Amblycera</taxon>
        <taxon>Menoponidae</taxon>
        <taxon>Menopon</taxon>
    </lineage>
</organism>
<protein>
    <recommendedName>
        <fullName evidence="9">NOL1/NOP2/Sun domain family member 4</fullName>
    </recommendedName>
</protein>
<sequence length="712" mass="81581">MSLSPASPFPGLHFSCDQTTFPGSPSADLMLCNMLSKLMSFARQVDIRASYFSSIPMQSLQTCCGFRSPGSIFRGTSLLTSWKIGFSSLHSPDECMLWSFFPRVPQNLQRLLSNTICRPDHILFHRTTDYGEISRSHRIGIKCDFRKALNSHFSLLINFFVILFMRKKIDFSVLEEVLKTFFRTNLPLTFRRQFSPHVALFIIYIFSLHGTRIMNILRNNFQKLRIPPYYEFNDVFVFRRSYTGKKAKKQEKAIEKALKHFDDFYHGIFRQKWHSIRLGLLSRPKHVALLNNFADIDETKEVLKLQGALDLRKLIIPEESDLISNEIHEETDSDTHVLSTTEEQETDESEKDDENIDSILKSYAVDSLEEELDGECRDSTLSLHEALQQSQIDTSRFIDPSSEHELGSLHEFIPVTDLKGNEEFIPESDYYRFYKVNSDIPVNIEKEYDLVFPDNLQVYSYPRGDISLFPFPRNSKTGVMNYYPLDGASILVVLALDLQLGDTVLDMCAAPGGKSLMLLQTMLARHVVCNDSSASRLKRLAKVLRSYLIDYPEKWNDIVSLSKIPGESFSSNNEFNKILVDVPCTCDRKSVIVNENNIFKTMRIKERLALPEYQTDLLERALTIVSPGGTVVYSTCSLSPIQNDGVVNSALNNLWSKYNMEFTIKDLSPALKKMSHFYKFSFDSGIKYGSLVVPFVPVNFGPMYFCKIVKNK</sequence>
<dbReference type="Gene3D" id="6.20.240.40">
    <property type="match status" value="1"/>
</dbReference>
<gene>
    <name evidence="14" type="ORF">PYX00_003012</name>
</gene>
<feature type="domain" description="SAM-dependent MTase RsmB/NOP-type" evidence="13">
    <location>
        <begin position="417"/>
        <end position="711"/>
    </location>
</feature>
<dbReference type="PANTHER" id="PTHR22808:SF3">
    <property type="entry name" value="5-METHYLCYTOSINE RRNA METHYLTRANSFERASE NSUN4"/>
    <property type="match status" value="1"/>
</dbReference>
<evidence type="ECO:0000259" key="13">
    <source>
        <dbReference type="PROSITE" id="PS51686"/>
    </source>
</evidence>
<reference evidence="14" key="1">
    <citation type="journal article" date="2024" name="Gigascience">
        <title>Chromosome-level genome of the poultry shaft louse Menopon gallinae provides insight into the host-switching and adaptive evolution of parasitic lice.</title>
        <authorList>
            <person name="Xu Y."/>
            <person name="Ma L."/>
            <person name="Liu S."/>
            <person name="Liang Y."/>
            <person name="Liu Q."/>
            <person name="He Z."/>
            <person name="Tian L."/>
            <person name="Duan Y."/>
            <person name="Cai W."/>
            <person name="Li H."/>
            <person name="Song F."/>
        </authorList>
    </citation>
    <scope>NUCLEOTIDE SEQUENCE</scope>
    <source>
        <strain evidence="14">Cailab_2023a</strain>
    </source>
</reference>
<dbReference type="InterPro" id="IPR029063">
    <property type="entry name" value="SAM-dependent_MTases_sf"/>
</dbReference>
<dbReference type="Gene3D" id="3.40.50.150">
    <property type="entry name" value="Vaccinia Virus protein VP39"/>
    <property type="match status" value="1"/>
</dbReference>
<feature type="binding site" evidence="11">
    <location>
        <position position="581"/>
    </location>
    <ligand>
        <name>S-adenosyl-L-methionine</name>
        <dbReference type="ChEBI" id="CHEBI:59789"/>
    </ligand>
</feature>
<evidence type="ECO:0000256" key="5">
    <source>
        <dbReference type="ARBA" id="ARBA00022691"/>
    </source>
</evidence>
<dbReference type="AlphaFoldDB" id="A0AAW2HZT1"/>
<evidence type="ECO:0000256" key="4">
    <source>
        <dbReference type="ARBA" id="ARBA00022679"/>
    </source>
</evidence>
<dbReference type="GO" id="GO:0031167">
    <property type="term" value="P:rRNA methylation"/>
    <property type="evidence" value="ECO:0007669"/>
    <property type="project" value="TreeGrafter"/>
</dbReference>
<feature type="compositionally biased region" description="Basic and acidic residues" evidence="12">
    <location>
        <begin position="326"/>
        <end position="335"/>
    </location>
</feature>
<evidence type="ECO:0000313" key="14">
    <source>
        <dbReference type="EMBL" id="KAL0275023.1"/>
    </source>
</evidence>
<keyword evidence="8" id="KW-0496">Mitochondrion</keyword>
<evidence type="ECO:0000256" key="10">
    <source>
        <dbReference type="ARBA" id="ARBA00049302"/>
    </source>
</evidence>
<comment type="caution">
    <text evidence="11">Lacks conserved residue(s) required for the propagation of feature annotation.</text>
</comment>
<feature type="binding site" evidence="11">
    <location>
        <begin position="508"/>
        <end position="514"/>
    </location>
    <ligand>
        <name>S-adenosyl-L-methionine</name>
        <dbReference type="ChEBI" id="CHEBI:59789"/>
    </ligand>
</feature>
<dbReference type="InterPro" id="IPR023267">
    <property type="entry name" value="RCMT"/>
</dbReference>
<feature type="region of interest" description="Disordered" evidence="12">
    <location>
        <begin position="325"/>
        <end position="356"/>
    </location>
</feature>
<keyword evidence="4 11" id="KW-0808">Transferase</keyword>
<dbReference type="PROSITE" id="PS51686">
    <property type="entry name" value="SAM_MT_RSMB_NOP"/>
    <property type="match status" value="1"/>
</dbReference>
<accession>A0AAW2HZT1</accession>
<dbReference type="EMBL" id="JARGDH010000002">
    <property type="protein sequence ID" value="KAL0275023.1"/>
    <property type="molecule type" value="Genomic_DNA"/>
</dbReference>
<evidence type="ECO:0000256" key="6">
    <source>
        <dbReference type="ARBA" id="ARBA00022884"/>
    </source>
</evidence>
<dbReference type="GO" id="GO:0005762">
    <property type="term" value="C:mitochondrial large ribosomal subunit"/>
    <property type="evidence" value="ECO:0007669"/>
    <property type="project" value="TreeGrafter"/>
</dbReference>
<evidence type="ECO:0000256" key="9">
    <source>
        <dbReference type="ARBA" id="ARBA00042050"/>
    </source>
</evidence>
<keyword evidence="5 11" id="KW-0949">S-adenosyl-L-methionine</keyword>
<keyword evidence="2" id="KW-0698">rRNA processing</keyword>
<evidence type="ECO:0000256" key="3">
    <source>
        <dbReference type="ARBA" id="ARBA00022603"/>
    </source>
</evidence>
<evidence type="ECO:0000256" key="8">
    <source>
        <dbReference type="ARBA" id="ARBA00023128"/>
    </source>
</evidence>
<dbReference type="FunFam" id="3.40.50.150:FF:000055">
    <property type="entry name" value="5-methylcytosine rRNA methyltransferase NSUN4"/>
    <property type="match status" value="1"/>
</dbReference>
<evidence type="ECO:0000256" key="12">
    <source>
        <dbReference type="SAM" id="MobiDB-lite"/>
    </source>
</evidence>
<name>A0AAW2HZT1_9NEOP</name>
<evidence type="ECO:0000256" key="1">
    <source>
        <dbReference type="ARBA" id="ARBA00004173"/>
    </source>
</evidence>
<dbReference type="GO" id="GO:0008173">
    <property type="term" value="F:RNA methyltransferase activity"/>
    <property type="evidence" value="ECO:0007669"/>
    <property type="project" value="InterPro"/>
</dbReference>
<dbReference type="InterPro" id="IPR001678">
    <property type="entry name" value="MeTrfase_RsmB-F_NOP2_dom"/>
</dbReference>
<dbReference type="SUPFAM" id="SSF53335">
    <property type="entry name" value="S-adenosyl-L-methionine-dependent methyltransferases"/>
    <property type="match status" value="1"/>
</dbReference>
<dbReference type="PRINTS" id="PR02008">
    <property type="entry name" value="RCMTFAMILY"/>
</dbReference>
<keyword evidence="3 11" id="KW-0489">Methyltransferase</keyword>
<evidence type="ECO:0000256" key="2">
    <source>
        <dbReference type="ARBA" id="ARBA00022552"/>
    </source>
</evidence>